<dbReference type="InterPro" id="IPR048528">
    <property type="entry name" value="Lamp2-like_luminal"/>
</dbReference>
<keyword evidence="14" id="KW-1185">Reference proteome</keyword>
<dbReference type="AlphaFoldDB" id="G1NB36"/>
<evidence type="ECO:0000256" key="2">
    <source>
        <dbReference type="ARBA" id="ARBA00022692"/>
    </source>
</evidence>
<dbReference type="InterPro" id="IPR002000">
    <property type="entry name" value="Lysosome-assoc_membr_glycop"/>
</dbReference>
<dbReference type="Proteomes" id="UP000001645">
    <property type="component" value="Chromosome 11"/>
</dbReference>
<keyword evidence="2 8" id="KW-0812">Transmembrane</keyword>
<evidence type="ECO:0000259" key="12">
    <source>
        <dbReference type="Pfam" id="PF01299"/>
    </source>
</evidence>
<organism evidence="13 14">
    <name type="scientific">Meleagris gallopavo</name>
    <name type="common">Wild turkey</name>
    <dbReference type="NCBI Taxonomy" id="9103"/>
    <lineage>
        <taxon>Eukaryota</taxon>
        <taxon>Metazoa</taxon>
        <taxon>Chordata</taxon>
        <taxon>Craniata</taxon>
        <taxon>Vertebrata</taxon>
        <taxon>Euteleostomi</taxon>
        <taxon>Archelosauria</taxon>
        <taxon>Archosauria</taxon>
        <taxon>Dinosauria</taxon>
        <taxon>Saurischia</taxon>
        <taxon>Theropoda</taxon>
        <taxon>Coelurosauria</taxon>
        <taxon>Aves</taxon>
        <taxon>Neognathae</taxon>
        <taxon>Galloanserae</taxon>
        <taxon>Galliformes</taxon>
        <taxon>Phasianidae</taxon>
        <taxon>Meleagridinae</taxon>
        <taxon>Meleagris</taxon>
    </lineage>
</organism>
<feature type="region of interest" description="Disordered" evidence="9">
    <location>
        <begin position="52"/>
        <end position="74"/>
    </location>
</feature>
<feature type="chain" id="PRO_5003415838" evidence="11">
    <location>
        <begin position="23"/>
        <end position="427"/>
    </location>
</feature>
<dbReference type="RefSeq" id="XP_003209227.1">
    <property type="nucleotide sequence ID" value="XM_003209179.4"/>
</dbReference>
<evidence type="ECO:0000256" key="1">
    <source>
        <dbReference type="ARBA" id="ARBA00004530"/>
    </source>
</evidence>
<dbReference type="GO" id="GO:0005765">
    <property type="term" value="C:lysosomal membrane"/>
    <property type="evidence" value="ECO:0007669"/>
    <property type="project" value="UniProtKB-SubCell"/>
</dbReference>
<dbReference type="PROSITE" id="PS51407">
    <property type="entry name" value="LAMP_3"/>
    <property type="match status" value="1"/>
</dbReference>
<keyword evidence="6 8" id="KW-0472">Membrane</keyword>
<dbReference type="GO" id="GO:0072594">
    <property type="term" value="P:establishment of protein localization to organelle"/>
    <property type="evidence" value="ECO:0007669"/>
    <property type="project" value="TreeGrafter"/>
</dbReference>
<evidence type="ECO:0000256" key="10">
    <source>
        <dbReference type="SAM" id="Phobius"/>
    </source>
</evidence>
<dbReference type="GeneID" id="100544250"/>
<dbReference type="GO" id="GO:0005886">
    <property type="term" value="C:plasma membrane"/>
    <property type="evidence" value="ECO:0007669"/>
    <property type="project" value="TreeGrafter"/>
</dbReference>
<evidence type="ECO:0000256" key="4">
    <source>
        <dbReference type="ARBA" id="ARBA00022753"/>
    </source>
</evidence>
<evidence type="ECO:0000256" key="3">
    <source>
        <dbReference type="ARBA" id="ARBA00022729"/>
    </source>
</evidence>
<comment type="caution">
    <text evidence="8">Lacks conserved residue(s) required for the propagation of feature annotation.</text>
</comment>
<dbReference type="Ensembl" id="ENSMGAT00000010629.2">
    <property type="protein sequence ID" value="ENSMGAP00000009794.1"/>
    <property type="gene ID" value="ENSMGAG00000009487.2"/>
</dbReference>
<evidence type="ECO:0000256" key="6">
    <source>
        <dbReference type="ARBA" id="ARBA00023136"/>
    </source>
</evidence>
<evidence type="ECO:0000256" key="9">
    <source>
        <dbReference type="SAM" id="MobiDB-lite"/>
    </source>
</evidence>
<dbReference type="OrthoDB" id="9428839at2759"/>
<feature type="domain" description="Lysosome-associated membrane glycoprotein 2-like luminal" evidence="12">
    <location>
        <begin position="237"/>
        <end position="374"/>
    </location>
</feature>
<comment type="subcellular location">
    <subcellularLocation>
        <location evidence="1">Endosome membrane</location>
        <topology evidence="1">Single-pass type I membrane protein</topology>
    </subcellularLocation>
    <subcellularLocation>
        <location evidence="8">Lysosome membrane</location>
        <topology evidence="8">Single-pass type I membrane protein</topology>
    </subcellularLocation>
</comment>
<dbReference type="Pfam" id="PF01299">
    <property type="entry name" value="Lamp2-like_luminal"/>
    <property type="match status" value="1"/>
</dbReference>
<keyword evidence="7" id="KW-0325">Glycoprotein</keyword>
<dbReference type="PRINTS" id="PR00336">
    <property type="entry name" value="LYSASSOCTDMP"/>
</dbReference>
<feature type="signal peptide" evidence="11">
    <location>
        <begin position="1"/>
        <end position="22"/>
    </location>
</feature>
<evidence type="ECO:0000313" key="14">
    <source>
        <dbReference type="Proteomes" id="UP000001645"/>
    </source>
</evidence>
<dbReference type="Gene3D" id="2.40.160.110">
    <property type="match status" value="1"/>
</dbReference>
<dbReference type="OMA" id="QLLFVNM"/>
<dbReference type="PROSITE" id="PS51257">
    <property type="entry name" value="PROKAR_LIPOPROTEIN"/>
    <property type="match status" value="1"/>
</dbReference>
<reference evidence="13" key="3">
    <citation type="submission" date="2025-09" db="UniProtKB">
        <authorList>
            <consortium name="Ensembl"/>
        </authorList>
    </citation>
    <scope>IDENTIFICATION</scope>
</reference>
<evidence type="ECO:0000256" key="8">
    <source>
        <dbReference type="PROSITE-ProRule" id="PRU00740"/>
    </source>
</evidence>
<evidence type="ECO:0000313" key="13">
    <source>
        <dbReference type="Ensembl" id="ENSMGAP00000009794.1"/>
    </source>
</evidence>
<keyword evidence="8" id="KW-1015">Disulfide bond</keyword>
<comment type="similarity">
    <text evidence="8">Belongs to the LAMP family.</text>
</comment>
<dbReference type="GeneTree" id="ENSGT00950000182899"/>
<sequence>MGRSKSHLVLLAFACAFSSCCAEVALGIKLSPQTTSFHHTITSALPLSVYHSPPNQSTTVQPNSTGSINHTTTLQTTDQRWVTTAPASHMTAQAGANTSNAYDQTSSTAVTSTAANAASSGQATAQAMETVTPAVKNNTTVSPDNQITTHVDTVTNTTIESTTSKTQTTTAAISTTATTNSTANPTTNSTNHTTSGSPTATAMTNATTTPQGTHTTIPSTTMMVRPTLAPQPSPIPTGTYTISSSNKTCIKAVMGLQLMALSTQKKQMEYLTVNPNTTQISGSCGMVQSVLNITFIGGFISFVFVKKDPTYYVSTIEAELQLPSEGILYYIAIRQQHFTAKLGNSFKCASKQTFGLERTYQLFIVNMQLQAFDIVGNQFGKEEECSLDKATKAVPIAVGLSILGLLVVVFVTFLISRKKPYRGYERI</sequence>
<dbReference type="PANTHER" id="PTHR11506">
    <property type="entry name" value="LYSOSOME-ASSOCIATED MEMBRANE GLYCOPROTEIN"/>
    <property type="match status" value="1"/>
</dbReference>
<dbReference type="HOGENOM" id="CLU_625494_0_0_1"/>
<dbReference type="GO" id="GO:0031902">
    <property type="term" value="C:late endosome membrane"/>
    <property type="evidence" value="ECO:0007669"/>
    <property type="project" value="TreeGrafter"/>
</dbReference>
<evidence type="ECO:0000256" key="7">
    <source>
        <dbReference type="ARBA" id="ARBA00023180"/>
    </source>
</evidence>
<feature type="disulfide bond" evidence="8">
    <location>
        <begin position="348"/>
        <end position="385"/>
    </location>
</feature>
<feature type="compositionally biased region" description="Polar residues" evidence="9">
    <location>
        <begin position="53"/>
        <end position="74"/>
    </location>
</feature>
<evidence type="ECO:0000256" key="5">
    <source>
        <dbReference type="ARBA" id="ARBA00022989"/>
    </source>
</evidence>
<reference evidence="13" key="2">
    <citation type="submission" date="2025-08" db="UniProtKB">
        <authorList>
            <consortium name="Ensembl"/>
        </authorList>
    </citation>
    <scope>IDENTIFICATION</scope>
</reference>
<keyword evidence="8" id="KW-0458">Lysosome</keyword>
<feature type="transmembrane region" description="Helical" evidence="10">
    <location>
        <begin position="393"/>
        <end position="416"/>
    </location>
</feature>
<dbReference type="CTD" id="27074"/>
<protein>
    <submittedName>
        <fullName evidence="13">Lysosomal associated membrane protein 3</fullName>
    </submittedName>
</protein>
<gene>
    <name evidence="13" type="primary">LAMP3</name>
</gene>
<keyword evidence="4" id="KW-0967">Endosome</keyword>
<dbReference type="KEGG" id="mgp:100544250"/>
<keyword evidence="5 10" id="KW-1133">Transmembrane helix</keyword>
<dbReference type="RefSeq" id="XP_010715159.1">
    <property type="nucleotide sequence ID" value="XM_010716857.3"/>
</dbReference>
<keyword evidence="3 11" id="KW-0732">Signal</keyword>
<dbReference type="Bgee" id="ENSMGAG00000009487">
    <property type="expression patterns" value="Expressed in bursa of Fabricius and 10 other cell types or tissues"/>
</dbReference>
<proteinExistence type="inferred from homology"/>
<feature type="region of interest" description="Disordered" evidence="9">
    <location>
        <begin position="161"/>
        <end position="218"/>
    </location>
</feature>
<evidence type="ECO:0000256" key="11">
    <source>
        <dbReference type="SAM" id="SignalP"/>
    </source>
</evidence>
<dbReference type="PANTHER" id="PTHR11506:SF30">
    <property type="entry name" value="LYSOSOME-ASSOCIATED MEMBRANE GLYCOPROTEIN 3"/>
    <property type="match status" value="1"/>
</dbReference>
<dbReference type="InParanoid" id="G1NB36"/>
<reference evidence="13 14" key="1">
    <citation type="journal article" date="2010" name="PLoS Biol.">
        <title>Multi-platform next-generation sequencing of the domestic turkey (Meleagris gallopavo): genome assembly and analysis.</title>
        <authorList>
            <person name="Dalloul R.A."/>
            <person name="Long J.A."/>
            <person name="Zimin A.V."/>
            <person name="Aslam L."/>
            <person name="Beal K."/>
            <person name="Blomberg L.A."/>
            <person name="Bouffard P."/>
            <person name="Burt D.W."/>
            <person name="Crasta O."/>
            <person name="Crooijmans R.P."/>
            <person name="Cooper K."/>
            <person name="Coulombe R.A."/>
            <person name="De S."/>
            <person name="Delany M.E."/>
            <person name="Dodgson J.B."/>
            <person name="Dong J.J."/>
            <person name="Evans C."/>
            <person name="Frederickson K.M."/>
            <person name="Flicek P."/>
            <person name="Florea L."/>
            <person name="Folkerts O."/>
            <person name="Groenen M.A."/>
            <person name="Harkins T.T."/>
            <person name="Herrero J."/>
            <person name="Hoffmann S."/>
            <person name="Megens H.J."/>
            <person name="Jiang A."/>
            <person name="de Jong P."/>
            <person name="Kaiser P."/>
            <person name="Kim H."/>
            <person name="Kim K.W."/>
            <person name="Kim S."/>
            <person name="Langenberger D."/>
            <person name="Lee M.K."/>
            <person name="Lee T."/>
            <person name="Mane S."/>
            <person name="Marcais G."/>
            <person name="Marz M."/>
            <person name="McElroy A.P."/>
            <person name="Modise T."/>
            <person name="Nefedov M."/>
            <person name="Notredame C."/>
            <person name="Paton I.R."/>
            <person name="Payne W.S."/>
            <person name="Pertea G."/>
            <person name="Prickett D."/>
            <person name="Puiu D."/>
            <person name="Qioa D."/>
            <person name="Raineri E."/>
            <person name="Ruffier M."/>
            <person name="Salzberg S.L."/>
            <person name="Schatz M.C."/>
            <person name="Scheuring C."/>
            <person name="Schmidt C.J."/>
            <person name="Schroeder S."/>
            <person name="Searle S.M."/>
            <person name="Smith E.J."/>
            <person name="Smith J."/>
            <person name="Sonstegard T.S."/>
            <person name="Stadler P.F."/>
            <person name="Tafer H."/>
            <person name="Tu Z.J."/>
            <person name="Van Tassell C.P."/>
            <person name="Vilella A.J."/>
            <person name="Williams K.P."/>
            <person name="Yorke J.A."/>
            <person name="Zhang L."/>
            <person name="Zhang H.B."/>
            <person name="Zhang X."/>
            <person name="Zhang Y."/>
            <person name="Reed K.M."/>
        </authorList>
    </citation>
    <scope>NUCLEOTIDE SEQUENCE [LARGE SCALE GENOMIC DNA]</scope>
</reference>
<accession>G1NB36</accession>
<name>G1NB36_MELGA</name>